<name>A0A6L2Q4S3_COPFO</name>
<dbReference type="GO" id="GO:0005730">
    <property type="term" value="C:nucleolus"/>
    <property type="evidence" value="ECO:0007669"/>
    <property type="project" value="TreeGrafter"/>
</dbReference>
<dbReference type="InterPro" id="IPR050656">
    <property type="entry name" value="PINX1"/>
</dbReference>
<feature type="region of interest" description="Disordered" evidence="1">
    <location>
        <begin position="460"/>
        <end position="518"/>
    </location>
</feature>
<dbReference type="AlphaFoldDB" id="A0A6L2Q4S3"/>
<dbReference type="EMBL" id="BLKM01001059">
    <property type="protein sequence ID" value="GFG39746.1"/>
    <property type="molecule type" value="Genomic_DNA"/>
</dbReference>
<proteinExistence type="predicted"/>
<feature type="compositionally biased region" description="Basic and acidic residues" evidence="1">
    <location>
        <begin position="495"/>
        <end position="518"/>
    </location>
</feature>
<reference evidence="3" key="1">
    <citation type="submission" date="2020-01" db="EMBL/GenBank/DDBJ databases">
        <title>Draft genome sequence of the Termite Coptotermes fromosanus.</title>
        <authorList>
            <person name="Itakura S."/>
            <person name="Yosikawa Y."/>
            <person name="Umezawa K."/>
        </authorList>
    </citation>
    <scope>NUCLEOTIDE SEQUENCE [LARGE SCALE GENOMIC DNA]</scope>
</reference>
<organism evidence="2 3">
    <name type="scientific">Coptotermes formosanus</name>
    <name type="common">Formosan subterranean termite</name>
    <dbReference type="NCBI Taxonomy" id="36987"/>
    <lineage>
        <taxon>Eukaryota</taxon>
        <taxon>Metazoa</taxon>
        <taxon>Ecdysozoa</taxon>
        <taxon>Arthropoda</taxon>
        <taxon>Hexapoda</taxon>
        <taxon>Insecta</taxon>
        <taxon>Pterygota</taxon>
        <taxon>Neoptera</taxon>
        <taxon>Polyneoptera</taxon>
        <taxon>Dictyoptera</taxon>
        <taxon>Blattodea</taxon>
        <taxon>Blattoidea</taxon>
        <taxon>Termitoidae</taxon>
        <taxon>Rhinotermitidae</taxon>
        <taxon>Coptotermes</taxon>
    </lineage>
</organism>
<gene>
    <name evidence="2" type="ORF">Cfor_08770</name>
</gene>
<dbReference type="OrthoDB" id="10019757at2759"/>
<evidence type="ECO:0008006" key="4">
    <source>
        <dbReference type="Google" id="ProtNLM"/>
    </source>
</evidence>
<keyword evidence="3" id="KW-1185">Reference proteome</keyword>
<protein>
    <recommendedName>
        <fullName evidence="4">G-patch domain-containing protein</fullName>
    </recommendedName>
</protein>
<sequence>MRPRISYRQGPWSLPVYPSVLTSIDRGREQIPMKYQCFYKIVQYHTTQDRHLHSHYHENLIPGLGYGFCTESANEVWLEGRFVTVTYASLRECGFNICRLTSHEFGFTHDFYDHRLVSLGLRLRSVTTRVSGLGIRVTECNTGSELHSAVGKGLGRNESGITKALKPKLKFDTRGVGHDASEQFTYHWWEHAFNKAANNIQVSTNEDGVAVKLQDESIDISTKKYSVETVKKKKKSPLEYGTFLKTSTLTPDGQMVGITTDTLEIPEQNDPLASFQSLTDDDLFRVCGGRTAHKGARHGLKLNGKLARIEEQERQLLANTKEYDKKTQTQNRMYVTDESVCVQKKFQQLNETKMEIKKKKKKSKRRHDKDTAGKSLLKSELCQTDINAIPHEKAAESKKVDSLSDTTFGTRNFAATNEACTLIVESASLKRKRKIKKSRSETENCELSCNGLQNMKQYQNTASETSAKQRKENKWNDISSEATTHTDDTLMMVTAHKERLGSFSKKKTEQNKSFKSRE</sequence>
<evidence type="ECO:0000256" key="1">
    <source>
        <dbReference type="SAM" id="MobiDB-lite"/>
    </source>
</evidence>
<comment type="caution">
    <text evidence="2">The sequence shown here is derived from an EMBL/GenBank/DDBJ whole genome shotgun (WGS) entry which is preliminary data.</text>
</comment>
<evidence type="ECO:0000313" key="2">
    <source>
        <dbReference type="EMBL" id="GFG39746.1"/>
    </source>
</evidence>
<dbReference type="InParanoid" id="A0A6L2Q4S3"/>
<dbReference type="Proteomes" id="UP000502823">
    <property type="component" value="Unassembled WGS sequence"/>
</dbReference>
<evidence type="ECO:0000313" key="3">
    <source>
        <dbReference type="Proteomes" id="UP000502823"/>
    </source>
</evidence>
<accession>A0A6L2Q4S3</accession>
<feature type="compositionally biased region" description="Basic residues" evidence="1">
    <location>
        <begin position="356"/>
        <end position="367"/>
    </location>
</feature>
<feature type="region of interest" description="Disordered" evidence="1">
    <location>
        <begin position="355"/>
        <end position="374"/>
    </location>
</feature>
<dbReference type="PANTHER" id="PTHR23149">
    <property type="entry name" value="G PATCH DOMAIN CONTAINING PROTEIN"/>
    <property type="match status" value="1"/>
</dbReference>
<dbReference type="PANTHER" id="PTHR23149:SF9">
    <property type="entry name" value="G PATCH DOMAIN-CONTAINING PROTEIN 4"/>
    <property type="match status" value="1"/>
</dbReference>